<evidence type="ECO:0000313" key="1">
    <source>
        <dbReference type="EMBL" id="MCY1077282.1"/>
    </source>
</evidence>
<sequence length="511" mass="56867">MPQTPLDVLAPYFFSGTAEGEKRILKEVFIPTGQMAEVLNLPEGNPRILVGAKGIGKSAMLHRFYEATRAQKLPALFLTPSDLDLRPLQGHYDLSTIERTLFRCLVRAVAVHIGTQLGGLLRNSDKKLRDEALKEGLIEEDFIERGVKLLSAVARPATNIDFAQLARDLAGGTSDASLLGSITGHMEASSSVMLLLFDDTDQVASPDEPKELNRIWGMLHALRDLASRVPQIKVVATLRSEVWTRLRDPVGNRETLDHFHGCVLHLRGSEALLDSIVQRRIFKAAEKASKAPVRDPWSLFFEGSEVQIPGAGPGHTRGWRSFLVTNSRERARDLIQFVSFLLQTAKARLAETPPGAGQQARITSSDVARALPRFSKTRLDDLATEVGKTCPQFSGIAESFCTLSFELRYDELRQHLAKLPSRFSIQVRGKSLRPDSHDAAEQLLALLFETGFINARVDDPNQPRGYRHLTFADRPELTDPAHVNEARAARWDVHPVFRSHLLQIKPAPRRS</sequence>
<proteinExistence type="predicted"/>
<comment type="caution">
    <text evidence="1">The sequence shown here is derived from an EMBL/GenBank/DDBJ whole genome shotgun (WGS) entry which is preliminary data.</text>
</comment>
<organism evidence="1 2">
    <name type="scientific">Archangium lansingense</name>
    <dbReference type="NCBI Taxonomy" id="2995310"/>
    <lineage>
        <taxon>Bacteria</taxon>
        <taxon>Pseudomonadati</taxon>
        <taxon>Myxococcota</taxon>
        <taxon>Myxococcia</taxon>
        <taxon>Myxococcales</taxon>
        <taxon>Cystobacterineae</taxon>
        <taxon>Archangiaceae</taxon>
        <taxon>Archangium</taxon>
    </lineage>
</organism>
<dbReference type="Proteomes" id="UP001207654">
    <property type="component" value="Unassembled WGS sequence"/>
</dbReference>
<name>A0ABT4A6K6_9BACT</name>
<dbReference type="InterPro" id="IPR027417">
    <property type="entry name" value="P-loop_NTPase"/>
</dbReference>
<evidence type="ECO:0000313" key="2">
    <source>
        <dbReference type="Proteomes" id="UP001207654"/>
    </source>
</evidence>
<protein>
    <recommendedName>
        <fullName evidence="3">Orc1-like AAA ATPase domain-containing protein</fullName>
    </recommendedName>
</protein>
<evidence type="ECO:0008006" key="3">
    <source>
        <dbReference type="Google" id="ProtNLM"/>
    </source>
</evidence>
<dbReference type="InterPro" id="IPR059206">
    <property type="entry name" value="Sll1717-like"/>
</dbReference>
<dbReference type="EMBL" id="JAPNKA010000001">
    <property type="protein sequence ID" value="MCY1077282.1"/>
    <property type="molecule type" value="Genomic_DNA"/>
</dbReference>
<dbReference type="NCBIfam" id="NF047389">
    <property type="entry name" value="ATPase_Sll1717"/>
    <property type="match status" value="1"/>
</dbReference>
<accession>A0ABT4A6K6</accession>
<gene>
    <name evidence="1" type="ORF">OV287_22690</name>
</gene>
<dbReference type="SUPFAM" id="SSF52540">
    <property type="entry name" value="P-loop containing nucleoside triphosphate hydrolases"/>
    <property type="match status" value="1"/>
</dbReference>
<keyword evidence="2" id="KW-1185">Reference proteome</keyword>
<reference evidence="1 2" key="1">
    <citation type="submission" date="2022-11" db="EMBL/GenBank/DDBJ databases">
        <title>Minimal conservation of predation-associated metabolite biosynthetic gene clusters underscores biosynthetic potential of Myxococcota including descriptions for ten novel species: Archangium lansinium sp. nov., Myxococcus landrumus sp. nov., Nannocystis bai.</title>
        <authorList>
            <person name="Ahearne A."/>
            <person name="Stevens C."/>
            <person name="Phillips K."/>
        </authorList>
    </citation>
    <scope>NUCLEOTIDE SEQUENCE [LARGE SCALE GENOMIC DNA]</scope>
    <source>
        <strain evidence="1 2">MIWBW</strain>
    </source>
</reference>
<dbReference type="RefSeq" id="WP_267536125.1">
    <property type="nucleotide sequence ID" value="NZ_JAPNKA010000001.1"/>
</dbReference>